<feature type="transmembrane region" description="Helical" evidence="1">
    <location>
        <begin position="84"/>
        <end position="109"/>
    </location>
</feature>
<dbReference type="PROSITE" id="PS50887">
    <property type="entry name" value="GGDEF"/>
    <property type="match status" value="1"/>
</dbReference>
<dbReference type="GO" id="GO:0052621">
    <property type="term" value="F:diguanylate cyclase activity"/>
    <property type="evidence" value="ECO:0007669"/>
    <property type="project" value="TreeGrafter"/>
</dbReference>
<dbReference type="GO" id="GO:1902201">
    <property type="term" value="P:negative regulation of bacterial-type flagellum-dependent cell motility"/>
    <property type="evidence" value="ECO:0007669"/>
    <property type="project" value="TreeGrafter"/>
</dbReference>
<dbReference type="InterPro" id="IPR043128">
    <property type="entry name" value="Rev_trsase/Diguanyl_cyclase"/>
</dbReference>
<evidence type="ECO:0000256" key="1">
    <source>
        <dbReference type="SAM" id="Phobius"/>
    </source>
</evidence>
<protein>
    <submittedName>
        <fullName evidence="3">GGDEF domain-containing protein</fullName>
    </submittedName>
</protein>
<keyword evidence="1" id="KW-0812">Transmembrane</keyword>
<dbReference type="CDD" id="cd01949">
    <property type="entry name" value="GGDEF"/>
    <property type="match status" value="1"/>
</dbReference>
<dbReference type="Proteomes" id="UP000823900">
    <property type="component" value="Unassembled WGS sequence"/>
</dbReference>
<dbReference type="Gene3D" id="3.30.70.270">
    <property type="match status" value="1"/>
</dbReference>
<keyword evidence="1" id="KW-1133">Transmembrane helix</keyword>
<dbReference type="InterPro" id="IPR050469">
    <property type="entry name" value="Diguanylate_Cyclase"/>
</dbReference>
<dbReference type="EMBL" id="DWZA01000035">
    <property type="protein sequence ID" value="HJA70730.1"/>
    <property type="molecule type" value="Genomic_DNA"/>
</dbReference>
<feature type="domain" description="GGDEF" evidence="2">
    <location>
        <begin position="247"/>
        <end position="369"/>
    </location>
</feature>
<dbReference type="PANTHER" id="PTHR45138">
    <property type="entry name" value="REGULATORY COMPONENTS OF SENSORY TRANSDUCTION SYSTEM"/>
    <property type="match status" value="1"/>
</dbReference>
<dbReference type="SMART" id="SM00267">
    <property type="entry name" value="GGDEF"/>
    <property type="match status" value="1"/>
</dbReference>
<evidence type="ECO:0000313" key="3">
    <source>
        <dbReference type="EMBL" id="HJA70730.1"/>
    </source>
</evidence>
<feature type="transmembrane region" description="Helical" evidence="1">
    <location>
        <begin position="60"/>
        <end position="77"/>
    </location>
</feature>
<name>A0A9D2HH77_9FIRM</name>
<feature type="transmembrane region" description="Helical" evidence="1">
    <location>
        <begin position="155"/>
        <end position="178"/>
    </location>
</feature>
<dbReference type="SUPFAM" id="SSF55073">
    <property type="entry name" value="Nucleotide cyclase"/>
    <property type="match status" value="1"/>
</dbReference>
<dbReference type="AlphaFoldDB" id="A0A9D2HH77"/>
<evidence type="ECO:0000259" key="2">
    <source>
        <dbReference type="PROSITE" id="PS50887"/>
    </source>
</evidence>
<feature type="transmembrane region" description="Helical" evidence="1">
    <location>
        <begin position="6"/>
        <end position="23"/>
    </location>
</feature>
<sequence length="369" mass="42546">MAFLQFLIPFEMLIFNLITINFCCHRKYSLFKTVLGLAGFTAAFYLVLIFVFRYTMEGDARAALTGFLYLIPFRFLYKEKPSLLFVITCMCWVYTLGIVSLSVQAAALFWPDQGLLSVFIFSTLLFFGTIVPFFSRMVPKYVFILENIPFFGKNWYRCLALSTCVNFFLLLLVHIYLLSAEPSFMNLAILATLLSAVWISYLILYMVVLGSVQMNRLKKAALQDPLTGLGNRAMLLEDLSVLIRSDSVFSILFMDLDRFKEINDRYGHAIGDEYLKHFGEICSRTLQEQGRIYRFGGDEFVALYYGPIPDEMAERLKECREWDTGAPCPFNQVSAGILICEPPHKSCEDILRQVDQLMYKNKCEHRLEK</sequence>
<reference evidence="3" key="2">
    <citation type="submission" date="2021-04" db="EMBL/GenBank/DDBJ databases">
        <authorList>
            <person name="Gilroy R."/>
        </authorList>
    </citation>
    <scope>NUCLEOTIDE SEQUENCE</scope>
    <source>
        <strain evidence="3">CHK178-16964</strain>
    </source>
</reference>
<dbReference type="Pfam" id="PF00990">
    <property type="entry name" value="GGDEF"/>
    <property type="match status" value="1"/>
</dbReference>
<gene>
    <name evidence="3" type="ORF">IAA07_04000</name>
</gene>
<proteinExistence type="predicted"/>
<feature type="transmembrane region" description="Helical" evidence="1">
    <location>
        <begin position="115"/>
        <end position="134"/>
    </location>
</feature>
<accession>A0A9D2HH77</accession>
<evidence type="ECO:0000313" key="4">
    <source>
        <dbReference type="Proteomes" id="UP000823900"/>
    </source>
</evidence>
<dbReference type="GO" id="GO:0043709">
    <property type="term" value="P:cell adhesion involved in single-species biofilm formation"/>
    <property type="evidence" value="ECO:0007669"/>
    <property type="project" value="TreeGrafter"/>
</dbReference>
<dbReference type="NCBIfam" id="TIGR00254">
    <property type="entry name" value="GGDEF"/>
    <property type="match status" value="1"/>
</dbReference>
<dbReference type="InterPro" id="IPR029787">
    <property type="entry name" value="Nucleotide_cyclase"/>
</dbReference>
<dbReference type="PANTHER" id="PTHR45138:SF24">
    <property type="entry name" value="DIGUANYLATE CYCLASE DGCC-RELATED"/>
    <property type="match status" value="1"/>
</dbReference>
<dbReference type="InterPro" id="IPR000160">
    <property type="entry name" value="GGDEF_dom"/>
</dbReference>
<organism evidence="3 4">
    <name type="scientific">Candidatus Lachnoclostridium stercoravium</name>
    <dbReference type="NCBI Taxonomy" id="2838633"/>
    <lineage>
        <taxon>Bacteria</taxon>
        <taxon>Bacillati</taxon>
        <taxon>Bacillota</taxon>
        <taxon>Clostridia</taxon>
        <taxon>Lachnospirales</taxon>
        <taxon>Lachnospiraceae</taxon>
    </lineage>
</organism>
<feature type="transmembrane region" description="Helical" evidence="1">
    <location>
        <begin position="35"/>
        <end position="54"/>
    </location>
</feature>
<keyword evidence="1" id="KW-0472">Membrane</keyword>
<feature type="transmembrane region" description="Helical" evidence="1">
    <location>
        <begin position="184"/>
        <end position="209"/>
    </location>
</feature>
<reference evidence="3" key="1">
    <citation type="journal article" date="2021" name="PeerJ">
        <title>Extensive microbial diversity within the chicken gut microbiome revealed by metagenomics and culture.</title>
        <authorList>
            <person name="Gilroy R."/>
            <person name="Ravi A."/>
            <person name="Getino M."/>
            <person name="Pursley I."/>
            <person name="Horton D.L."/>
            <person name="Alikhan N.F."/>
            <person name="Baker D."/>
            <person name="Gharbi K."/>
            <person name="Hall N."/>
            <person name="Watson M."/>
            <person name="Adriaenssens E.M."/>
            <person name="Foster-Nyarko E."/>
            <person name="Jarju S."/>
            <person name="Secka A."/>
            <person name="Antonio M."/>
            <person name="Oren A."/>
            <person name="Chaudhuri R.R."/>
            <person name="La Ragione R."/>
            <person name="Hildebrand F."/>
            <person name="Pallen M.J."/>
        </authorList>
    </citation>
    <scope>NUCLEOTIDE SEQUENCE</scope>
    <source>
        <strain evidence="3">CHK178-16964</strain>
    </source>
</reference>
<comment type="caution">
    <text evidence="3">The sequence shown here is derived from an EMBL/GenBank/DDBJ whole genome shotgun (WGS) entry which is preliminary data.</text>
</comment>
<dbReference type="GO" id="GO:0005886">
    <property type="term" value="C:plasma membrane"/>
    <property type="evidence" value="ECO:0007669"/>
    <property type="project" value="TreeGrafter"/>
</dbReference>